<feature type="coiled-coil region" evidence="5">
    <location>
        <begin position="90"/>
        <end position="117"/>
    </location>
</feature>
<reference evidence="7 8" key="1">
    <citation type="submission" date="2020-11" db="EMBL/GenBank/DDBJ databases">
        <title>Draft genome sequencing of a Lachnospiraceae strain isolated from anoxic soil subjected to BSD treatment.</title>
        <authorList>
            <person name="Uek A."/>
            <person name="Tonouchi A."/>
        </authorList>
    </citation>
    <scope>NUCLEOTIDE SEQUENCE [LARGE SCALE GENOMIC DNA]</scope>
    <source>
        <strain evidence="7 8">TB5</strain>
    </source>
</reference>
<keyword evidence="8" id="KW-1185">Reference proteome</keyword>
<dbReference type="Gene3D" id="1.10.1660.10">
    <property type="match status" value="1"/>
</dbReference>
<keyword evidence="4" id="KW-0804">Transcription</keyword>
<dbReference type="PANTHER" id="PTHR30204:SF69">
    <property type="entry name" value="MERR-FAMILY TRANSCRIPTIONAL REGULATOR"/>
    <property type="match status" value="1"/>
</dbReference>
<sequence length="240" mass="28524">MEKLISISEISKELGISSRTLRYYEEEGLVNSIRVSEHSARLYTFQEIEKVKEMLKLRSFGFKIKEIKDLYRINKNNDNKNLSLVIKEQIEQRQIQLDNNKQKLHNIERAITLIQEDGEEALNLRENEGEVILEQEIQEKIAIECTEYMIAKQFHKFYDYLSSTGKNKFIPINNFVVIWKDLFERYGEFEKITAVETVEDEITILLRLSKLDMEFPLKYMFHGKYIIAIQIGELIFDIRI</sequence>
<dbReference type="AlphaFoldDB" id="A0A7R7ICF2"/>
<evidence type="ECO:0000313" key="7">
    <source>
        <dbReference type="EMBL" id="BCN29854.1"/>
    </source>
</evidence>
<proteinExistence type="predicted"/>
<dbReference type="SUPFAM" id="SSF46955">
    <property type="entry name" value="Putative DNA-binding domain"/>
    <property type="match status" value="1"/>
</dbReference>
<keyword evidence="5" id="KW-0175">Coiled coil</keyword>
<evidence type="ECO:0000256" key="5">
    <source>
        <dbReference type="SAM" id="Coils"/>
    </source>
</evidence>
<feature type="domain" description="HTH merR-type" evidence="6">
    <location>
        <begin position="4"/>
        <end position="73"/>
    </location>
</feature>
<keyword evidence="2" id="KW-0805">Transcription regulation</keyword>
<evidence type="ECO:0000256" key="3">
    <source>
        <dbReference type="ARBA" id="ARBA00023125"/>
    </source>
</evidence>
<dbReference type="GO" id="GO:0003677">
    <property type="term" value="F:DNA binding"/>
    <property type="evidence" value="ECO:0007669"/>
    <property type="project" value="UniProtKB-KW"/>
</dbReference>
<name>A0A7R7ICF2_9FIRM</name>
<dbReference type="Pfam" id="PF13411">
    <property type="entry name" value="MerR_1"/>
    <property type="match status" value="1"/>
</dbReference>
<dbReference type="InterPro" id="IPR009061">
    <property type="entry name" value="DNA-bd_dom_put_sf"/>
</dbReference>
<dbReference type="SMART" id="SM00422">
    <property type="entry name" value="HTH_MERR"/>
    <property type="match status" value="1"/>
</dbReference>
<evidence type="ECO:0000313" key="8">
    <source>
        <dbReference type="Proteomes" id="UP000595897"/>
    </source>
</evidence>
<organism evidence="7 8">
    <name type="scientific">Anaeromicropila herbilytica</name>
    <dbReference type="NCBI Taxonomy" id="2785025"/>
    <lineage>
        <taxon>Bacteria</taxon>
        <taxon>Bacillati</taxon>
        <taxon>Bacillota</taxon>
        <taxon>Clostridia</taxon>
        <taxon>Lachnospirales</taxon>
        <taxon>Lachnospiraceae</taxon>
        <taxon>Anaeromicropila</taxon>
    </lineage>
</organism>
<dbReference type="KEGG" id="ahb:bsdtb5_11490"/>
<gene>
    <name evidence="7" type="ORF">bsdtb5_11490</name>
</gene>
<dbReference type="InterPro" id="IPR047057">
    <property type="entry name" value="MerR_fam"/>
</dbReference>
<evidence type="ECO:0000256" key="1">
    <source>
        <dbReference type="ARBA" id="ARBA00022491"/>
    </source>
</evidence>
<dbReference type="PANTHER" id="PTHR30204">
    <property type="entry name" value="REDOX-CYCLING DRUG-SENSING TRANSCRIPTIONAL ACTIVATOR SOXR"/>
    <property type="match status" value="1"/>
</dbReference>
<evidence type="ECO:0000256" key="4">
    <source>
        <dbReference type="ARBA" id="ARBA00023163"/>
    </source>
</evidence>
<dbReference type="EMBL" id="AP024169">
    <property type="protein sequence ID" value="BCN29854.1"/>
    <property type="molecule type" value="Genomic_DNA"/>
</dbReference>
<accession>A0A7R7ICF2</accession>
<dbReference type="PROSITE" id="PS50937">
    <property type="entry name" value="HTH_MERR_2"/>
    <property type="match status" value="1"/>
</dbReference>
<dbReference type="Proteomes" id="UP000595897">
    <property type="component" value="Chromosome"/>
</dbReference>
<keyword evidence="1" id="KW-0678">Repressor</keyword>
<dbReference type="GO" id="GO:0003700">
    <property type="term" value="F:DNA-binding transcription factor activity"/>
    <property type="evidence" value="ECO:0007669"/>
    <property type="project" value="InterPro"/>
</dbReference>
<dbReference type="InterPro" id="IPR000551">
    <property type="entry name" value="MerR-type_HTH_dom"/>
</dbReference>
<dbReference type="RefSeq" id="WP_271715110.1">
    <property type="nucleotide sequence ID" value="NZ_AP024169.1"/>
</dbReference>
<evidence type="ECO:0000259" key="6">
    <source>
        <dbReference type="PROSITE" id="PS50937"/>
    </source>
</evidence>
<dbReference type="PROSITE" id="PS00552">
    <property type="entry name" value="HTH_MERR_1"/>
    <property type="match status" value="1"/>
</dbReference>
<keyword evidence="3" id="KW-0238">DNA-binding</keyword>
<evidence type="ECO:0000256" key="2">
    <source>
        <dbReference type="ARBA" id="ARBA00023015"/>
    </source>
</evidence>
<protein>
    <recommendedName>
        <fullName evidence="6">HTH merR-type domain-containing protein</fullName>
    </recommendedName>
</protein>